<accession>A0A8J2LMK4</accession>
<keyword evidence="5" id="KW-0560">Oxidoreductase</keyword>
<dbReference type="InterPro" id="IPR050741">
    <property type="entry name" value="Acyl-CoA_dehydrogenase"/>
</dbReference>
<dbReference type="InterPro" id="IPR009075">
    <property type="entry name" value="AcylCo_DH/oxidase_C"/>
</dbReference>
<dbReference type="Pfam" id="PF02771">
    <property type="entry name" value="Acyl-CoA_dh_N"/>
    <property type="match status" value="1"/>
</dbReference>
<protein>
    <recommendedName>
        <fullName evidence="11">Acyl-CoA dehydrogenase</fullName>
    </recommendedName>
</protein>
<reference evidence="9" key="1">
    <citation type="submission" date="2021-06" db="EMBL/GenBank/DDBJ databases">
        <authorList>
            <person name="Hodson N. C."/>
            <person name="Mongue J. A."/>
            <person name="Jaron S. K."/>
        </authorList>
    </citation>
    <scope>NUCLEOTIDE SEQUENCE</scope>
</reference>
<comment type="similarity">
    <text evidence="2">Belongs to the acyl-CoA dehydrogenase family.</text>
</comment>
<dbReference type="InterPro" id="IPR013786">
    <property type="entry name" value="AcylCoA_DH/ox_N"/>
</dbReference>
<comment type="cofactor">
    <cofactor evidence="1">
        <name>FAD</name>
        <dbReference type="ChEBI" id="CHEBI:57692"/>
    </cofactor>
</comment>
<feature type="domain" description="Acyl-CoA oxidase/dehydrogenase middle" evidence="7">
    <location>
        <begin position="163"/>
        <end position="257"/>
    </location>
</feature>
<gene>
    <name evidence="9" type="ORF">AFUS01_LOCUS45314</name>
</gene>
<evidence type="ECO:0000313" key="10">
    <source>
        <dbReference type="Proteomes" id="UP000708208"/>
    </source>
</evidence>
<evidence type="ECO:0000259" key="8">
    <source>
        <dbReference type="Pfam" id="PF02771"/>
    </source>
</evidence>
<evidence type="ECO:0000256" key="4">
    <source>
        <dbReference type="ARBA" id="ARBA00022827"/>
    </source>
</evidence>
<dbReference type="Pfam" id="PF00441">
    <property type="entry name" value="Acyl-CoA_dh_1"/>
    <property type="match status" value="1"/>
</dbReference>
<keyword evidence="4" id="KW-0274">FAD</keyword>
<dbReference type="GO" id="GO:0005737">
    <property type="term" value="C:cytoplasm"/>
    <property type="evidence" value="ECO:0007669"/>
    <property type="project" value="TreeGrafter"/>
</dbReference>
<dbReference type="EMBL" id="CAJVCH010570848">
    <property type="protein sequence ID" value="CAG7836020.1"/>
    <property type="molecule type" value="Genomic_DNA"/>
</dbReference>
<evidence type="ECO:0000259" key="6">
    <source>
        <dbReference type="Pfam" id="PF00441"/>
    </source>
</evidence>
<proteinExistence type="inferred from homology"/>
<dbReference type="FunFam" id="2.40.110.10:FF:000002">
    <property type="entry name" value="Acyl-CoA dehydrogenase fadE12"/>
    <property type="match status" value="1"/>
</dbReference>
<dbReference type="GO" id="GO:0033539">
    <property type="term" value="P:fatty acid beta-oxidation using acyl-CoA dehydrogenase"/>
    <property type="evidence" value="ECO:0007669"/>
    <property type="project" value="TreeGrafter"/>
</dbReference>
<dbReference type="PANTHER" id="PTHR48083:SF6">
    <property type="entry name" value="ACYL-COA DEHYDROGENASE 6"/>
    <property type="match status" value="1"/>
</dbReference>
<dbReference type="Pfam" id="PF02770">
    <property type="entry name" value="Acyl-CoA_dh_M"/>
    <property type="match status" value="1"/>
</dbReference>
<dbReference type="AlphaFoldDB" id="A0A8J2LMK4"/>
<sequence>MLYSKVSQIGTLLFKRVKTHSKSFSSSRILANAAYSSTLPDLFYNEEQLQMQQALKKIIDNEINPFVDEWEAIDQFPSHEIWKKLGDAGFLGVHKPEAYGGMGLSYKYHAAILEELGTIKGFALPSSIAVHTDVIVPPVAMYGSERLKQEFLVPSITGEYVGCIGASEPGAGSDVANMKTKAVRKGDDLIINGQKVWISNGLKADWALLIANTSEGSPHKNKSLICVPLNLPGVSRVKINKIGLKSADWAQLFFEDVRVPVGNILGKEGDGFKQLMVQFQDERLSFPLYTFKAMDNLISETVNYTRERKAFGKSLLDNQVIQFRLAELVTEIEALRALTYTAVESHSEGKDVTKLASMTKLKCGRLLREVADSCLQYWGGMGYSSETIASRCYRDFRAASIAGGTDEIMLQILVW</sequence>
<evidence type="ECO:0000256" key="5">
    <source>
        <dbReference type="ARBA" id="ARBA00023002"/>
    </source>
</evidence>
<dbReference type="InterPro" id="IPR006091">
    <property type="entry name" value="Acyl-CoA_Oxase/DH_mid-dom"/>
</dbReference>
<comment type="caution">
    <text evidence="9">The sequence shown here is derived from an EMBL/GenBank/DDBJ whole genome shotgun (WGS) entry which is preliminary data.</text>
</comment>
<dbReference type="GO" id="GO:0050660">
    <property type="term" value="F:flavin adenine dinucleotide binding"/>
    <property type="evidence" value="ECO:0007669"/>
    <property type="project" value="InterPro"/>
</dbReference>
<evidence type="ECO:0000256" key="2">
    <source>
        <dbReference type="ARBA" id="ARBA00009347"/>
    </source>
</evidence>
<name>A0A8J2LMK4_9HEXA</name>
<evidence type="ECO:0000256" key="3">
    <source>
        <dbReference type="ARBA" id="ARBA00022630"/>
    </source>
</evidence>
<evidence type="ECO:0000256" key="1">
    <source>
        <dbReference type="ARBA" id="ARBA00001974"/>
    </source>
</evidence>
<organism evidence="9 10">
    <name type="scientific">Allacma fusca</name>
    <dbReference type="NCBI Taxonomy" id="39272"/>
    <lineage>
        <taxon>Eukaryota</taxon>
        <taxon>Metazoa</taxon>
        <taxon>Ecdysozoa</taxon>
        <taxon>Arthropoda</taxon>
        <taxon>Hexapoda</taxon>
        <taxon>Collembola</taxon>
        <taxon>Symphypleona</taxon>
        <taxon>Sminthuridae</taxon>
        <taxon>Allacma</taxon>
    </lineage>
</organism>
<dbReference type="PROSITE" id="PS00073">
    <property type="entry name" value="ACYL_COA_DH_2"/>
    <property type="match status" value="1"/>
</dbReference>
<keyword evidence="10" id="KW-1185">Reference proteome</keyword>
<feature type="domain" description="Acyl-CoA dehydrogenase/oxidase C-terminal" evidence="6">
    <location>
        <begin position="269"/>
        <end position="413"/>
    </location>
</feature>
<keyword evidence="3" id="KW-0285">Flavoprotein</keyword>
<evidence type="ECO:0000259" key="7">
    <source>
        <dbReference type="Pfam" id="PF02770"/>
    </source>
</evidence>
<dbReference type="OrthoDB" id="10262177at2759"/>
<evidence type="ECO:0000313" key="9">
    <source>
        <dbReference type="EMBL" id="CAG7836020.1"/>
    </source>
</evidence>
<dbReference type="InterPro" id="IPR006089">
    <property type="entry name" value="Acyl-CoA_DH_CS"/>
</dbReference>
<evidence type="ECO:0008006" key="11">
    <source>
        <dbReference type="Google" id="ProtNLM"/>
    </source>
</evidence>
<feature type="domain" description="Acyl-CoA dehydrogenase/oxidase N-terminal" evidence="8">
    <location>
        <begin position="45"/>
        <end position="159"/>
    </location>
</feature>
<dbReference type="Proteomes" id="UP000708208">
    <property type="component" value="Unassembled WGS sequence"/>
</dbReference>
<dbReference type="PANTHER" id="PTHR48083">
    <property type="entry name" value="MEDIUM-CHAIN SPECIFIC ACYL-COA DEHYDROGENASE, MITOCHONDRIAL-RELATED"/>
    <property type="match status" value="1"/>
</dbReference>
<dbReference type="GO" id="GO:0003995">
    <property type="term" value="F:acyl-CoA dehydrogenase activity"/>
    <property type="evidence" value="ECO:0007669"/>
    <property type="project" value="InterPro"/>
</dbReference>